<protein>
    <recommendedName>
        <fullName evidence="4">Sugar ABC transporter permease</fullName>
    </recommendedName>
</protein>
<keyword evidence="1" id="KW-1133">Transmembrane helix</keyword>
<dbReference type="OrthoDB" id="799513at2"/>
<dbReference type="EMBL" id="BBLT01000001">
    <property type="protein sequence ID" value="GAL83587.1"/>
    <property type="molecule type" value="Genomic_DNA"/>
</dbReference>
<feature type="transmembrane region" description="Helical" evidence="1">
    <location>
        <begin position="12"/>
        <end position="34"/>
    </location>
</feature>
<reference evidence="2 3" key="1">
    <citation type="submission" date="2014-09" db="EMBL/GenBank/DDBJ databases">
        <title>Sporocytophaga myxococcoides PG-01 genome sequencing.</title>
        <authorList>
            <person name="Liu L."/>
            <person name="Gao P.J."/>
            <person name="Chen G.J."/>
            <person name="Wang L.S."/>
        </authorList>
    </citation>
    <scope>NUCLEOTIDE SEQUENCE [LARGE SCALE GENOMIC DNA]</scope>
    <source>
        <strain evidence="2 3">PG-01</strain>
    </source>
</reference>
<gene>
    <name evidence="2" type="ORF">MYP_814</name>
</gene>
<dbReference type="AlphaFoldDB" id="A0A098LAW1"/>
<evidence type="ECO:0000256" key="1">
    <source>
        <dbReference type="SAM" id="Phobius"/>
    </source>
</evidence>
<keyword evidence="1" id="KW-0812">Transmembrane</keyword>
<evidence type="ECO:0000313" key="3">
    <source>
        <dbReference type="Proteomes" id="UP000030185"/>
    </source>
</evidence>
<keyword evidence="3" id="KW-1185">Reference proteome</keyword>
<dbReference type="RefSeq" id="WP_045458673.1">
    <property type="nucleotide sequence ID" value="NZ_BBLT01000001.1"/>
</dbReference>
<comment type="caution">
    <text evidence="2">The sequence shown here is derived from an EMBL/GenBank/DDBJ whole genome shotgun (WGS) entry which is preliminary data.</text>
</comment>
<evidence type="ECO:0000313" key="2">
    <source>
        <dbReference type="EMBL" id="GAL83587.1"/>
    </source>
</evidence>
<name>A0A098LAW1_9BACT</name>
<accession>A0A098LAW1</accession>
<dbReference type="Proteomes" id="UP000030185">
    <property type="component" value="Unassembled WGS sequence"/>
</dbReference>
<dbReference type="STRING" id="153721.MYP_814"/>
<proteinExistence type="predicted"/>
<keyword evidence="1" id="KW-0472">Membrane</keyword>
<evidence type="ECO:0008006" key="4">
    <source>
        <dbReference type="Google" id="ProtNLM"/>
    </source>
</evidence>
<sequence length="60" mass="7046">MSAPDPSIRNRIIRNALLSIVLYSLPVVALFIYLKVTGEKPWNNKDQKAYYGQFERYKKK</sequence>
<organism evidence="2 3">
    <name type="scientific">Sporocytophaga myxococcoides</name>
    <dbReference type="NCBI Taxonomy" id="153721"/>
    <lineage>
        <taxon>Bacteria</taxon>
        <taxon>Pseudomonadati</taxon>
        <taxon>Bacteroidota</taxon>
        <taxon>Cytophagia</taxon>
        <taxon>Cytophagales</taxon>
        <taxon>Cytophagaceae</taxon>
        <taxon>Sporocytophaga</taxon>
    </lineage>
</organism>